<name>A0A179FL04_METCM</name>
<dbReference type="GeneID" id="28850670"/>
<keyword evidence="3" id="KW-0560">Oxidoreductase</keyword>
<dbReference type="PANTHER" id="PTHR43477:SF1">
    <property type="entry name" value="DIHYDROANTICAPSIN 7-DEHYDROGENASE"/>
    <property type="match status" value="1"/>
</dbReference>
<dbReference type="InterPro" id="IPR051122">
    <property type="entry name" value="SDR_DHRS6-like"/>
</dbReference>
<dbReference type="KEGG" id="pchm:VFPPC_07879"/>
<proteinExistence type="inferred from homology"/>
<dbReference type="Gene3D" id="3.40.50.720">
    <property type="entry name" value="NAD(P)-binding Rossmann-like Domain"/>
    <property type="match status" value="1"/>
</dbReference>
<dbReference type="OrthoDB" id="294295at2759"/>
<protein>
    <submittedName>
        <fullName evidence="4">Short chain dehydrogenase</fullName>
    </submittedName>
</protein>
<dbReference type="SUPFAM" id="SSF51735">
    <property type="entry name" value="NAD(P)-binding Rossmann-fold domains"/>
    <property type="match status" value="1"/>
</dbReference>
<evidence type="ECO:0000256" key="3">
    <source>
        <dbReference type="ARBA" id="ARBA00023002"/>
    </source>
</evidence>
<comment type="similarity">
    <text evidence="1">Belongs to the short-chain dehydrogenases/reductases (SDR) family.</text>
</comment>
<dbReference type="InterPro" id="IPR036291">
    <property type="entry name" value="NAD(P)-bd_dom_sf"/>
</dbReference>
<dbReference type="Pfam" id="PF23441">
    <property type="entry name" value="SDR"/>
    <property type="match status" value="1"/>
</dbReference>
<dbReference type="PRINTS" id="PR00081">
    <property type="entry name" value="GDHRDH"/>
</dbReference>
<keyword evidence="2" id="KW-0521">NADP</keyword>
<dbReference type="InterPro" id="IPR002347">
    <property type="entry name" value="SDR_fam"/>
</dbReference>
<dbReference type="Proteomes" id="UP000078397">
    <property type="component" value="Unassembled WGS sequence"/>
</dbReference>
<dbReference type="GO" id="GO:0016491">
    <property type="term" value="F:oxidoreductase activity"/>
    <property type="evidence" value="ECO:0007669"/>
    <property type="project" value="UniProtKB-KW"/>
</dbReference>
<dbReference type="RefSeq" id="XP_018143402.1">
    <property type="nucleotide sequence ID" value="XM_018286676.1"/>
</dbReference>
<accession>A0A179FL04</accession>
<evidence type="ECO:0000256" key="1">
    <source>
        <dbReference type="ARBA" id="ARBA00006484"/>
    </source>
</evidence>
<dbReference type="PANTHER" id="PTHR43477">
    <property type="entry name" value="DIHYDROANTICAPSIN 7-DEHYDROGENASE"/>
    <property type="match status" value="1"/>
</dbReference>
<dbReference type="STRING" id="1380566.A0A179FL04"/>
<comment type="caution">
    <text evidence="4">The sequence shown here is derived from an EMBL/GenBank/DDBJ whole genome shotgun (WGS) entry which is preliminary data.</text>
</comment>
<organism evidence="4 5">
    <name type="scientific">Pochonia chlamydosporia 170</name>
    <dbReference type="NCBI Taxonomy" id="1380566"/>
    <lineage>
        <taxon>Eukaryota</taxon>
        <taxon>Fungi</taxon>
        <taxon>Dikarya</taxon>
        <taxon>Ascomycota</taxon>
        <taxon>Pezizomycotina</taxon>
        <taxon>Sordariomycetes</taxon>
        <taxon>Hypocreomycetidae</taxon>
        <taxon>Hypocreales</taxon>
        <taxon>Clavicipitaceae</taxon>
        <taxon>Pochonia</taxon>
    </lineage>
</organism>
<sequence>MASSSPFKYNKLQGRRVLVLGGSTGIGFCVAEAAVEHGAFVTISSSNQTKLDQAVSRLQSHAKAVGVSPDNITAKTCDLSNEDTLDQNVIDLLEFATKNGKLDHVAFTAGDALVLPKLNDVTPDQLRKSSTVRTYGSIFVAKHLPKYINQSVQSSFTLTGGSASWRPSAAFAIVSGFGAGIEGLGRGFAVALKPVRVNTVQPGAVHTELFSGIPEDRLPAVLESFKKESVTGTVGTPEEVAEAYVYLMKDSFATGGVVESNGGRLVGDSKDEFKFS</sequence>
<dbReference type="CDD" id="cd05233">
    <property type="entry name" value="SDR_c"/>
    <property type="match status" value="1"/>
</dbReference>
<keyword evidence="5" id="KW-1185">Reference proteome</keyword>
<evidence type="ECO:0000313" key="5">
    <source>
        <dbReference type="Proteomes" id="UP000078397"/>
    </source>
</evidence>
<evidence type="ECO:0000313" key="4">
    <source>
        <dbReference type="EMBL" id="OAQ66315.1"/>
    </source>
</evidence>
<dbReference type="InterPro" id="IPR057571">
    <property type="entry name" value="SDR_PhqE-like"/>
</dbReference>
<dbReference type="EMBL" id="LSBJ02000004">
    <property type="protein sequence ID" value="OAQ66315.1"/>
    <property type="molecule type" value="Genomic_DNA"/>
</dbReference>
<evidence type="ECO:0000256" key="2">
    <source>
        <dbReference type="ARBA" id="ARBA00022857"/>
    </source>
</evidence>
<dbReference type="AlphaFoldDB" id="A0A179FL04"/>
<reference evidence="4 5" key="1">
    <citation type="journal article" date="2016" name="PLoS Pathog.">
        <title>Biosynthesis of antibiotic leucinostatins in bio-control fungus Purpureocillium lilacinum and their inhibition on phytophthora revealed by genome mining.</title>
        <authorList>
            <person name="Wang G."/>
            <person name="Liu Z."/>
            <person name="Lin R."/>
            <person name="Li E."/>
            <person name="Mao Z."/>
            <person name="Ling J."/>
            <person name="Yang Y."/>
            <person name="Yin W.B."/>
            <person name="Xie B."/>
        </authorList>
    </citation>
    <scope>NUCLEOTIDE SEQUENCE [LARGE SCALE GENOMIC DNA]</scope>
    <source>
        <strain evidence="4">170</strain>
    </source>
</reference>
<gene>
    <name evidence="4" type="ORF">VFPPC_07879</name>
</gene>